<protein>
    <submittedName>
        <fullName evidence="2">Aldo/keto reductase</fullName>
    </submittedName>
</protein>
<dbReference type="Gene3D" id="3.20.20.100">
    <property type="entry name" value="NADP-dependent oxidoreductase domain"/>
    <property type="match status" value="1"/>
</dbReference>
<dbReference type="CDD" id="cd19086">
    <property type="entry name" value="AKR_AKR11C1"/>
    <property type="match status" value="1"/>
</dbReference>
<proteinExistence type="predicted"/>
<accession>A0A7K1XWB9</accession>
<dbReference type="SUPFAM" id="SSF51430">
    <property type="entry name" value="NAD(P)-linked oxidoreductase"/>
    <property type="match status" value="1"/>
</dbReference>
<evidence type="ECO:0000259" key="1">
    <source>
        <dbReference type="Pfam" id="PF00248"/>
    </source>
</evidence>
<dbReference type="Pfam" id="PF00248">
    <property type="entry name" value="Aldo_ket_red"/>
    <property type="match status" value="1"/>
</dbReference>
<comment type="caution">
    <text evidence="2">The sequence shown here is derived from an EMBL/GenBank/DDBJ whole genome shotgun (WGS) entry which is preliminary data.</text>
</comment>
<dbReference type="InterPro" id="IPR036812">
    <property type="entry name" value="NAD(P)_OxRdtase_dom_sf"/>
</dbReference>
<evidence type="ECO:0000313" key="3">
    <source>
        <dbReference type="Proteomes" id="UP000451233"/>
    </source>
</evidence>
<dbReference type="PRINTS" id="PR00069">
    <property type="entry name" value="ALDKETRDTASE"/>
</dbReference>
<dbReference type="PANTHER" id="PTHR43312:SF1">
    <property type="entry name" value="NADP-DEPENDENT OXIDOREDUCTASE DOMAIN-CONTAINING PROTEIN"/>
    <property type="match status" value="1"/>
</dbReference>
<keyword evidence="3" id="KW-1185">Reference proteome</keyword>
<dbReference type="AlphaFoldDB" id="A0A7K1XWB9"/>
<sequence>MKYNKLGRSDLHVSAVSFGAMSLERHQDDNDRLISKAIDSGINFFDTADIYEHGDNERRLGKVLKGKRHKVVLATKAGNQWKPDGSGLDWNPTKEHILAAADESLKRLQTDYIDLFQLHGGTIEDPIDETVEAFELLQQQGKIRYYGISSIRPNVIREYANRSAISSVMMQYSLLDRRPEETCLDLLADRSIGVLARGALAQGLLAGKPAKPVLGHSEKEVKRITGAVKELTAGMDEGIGPAQVALLFVLRHPAIASVVAGIRTNGQLDELLSINQVRSLTDDEYHFLADEASLLTYEQHR</sequence>
<dbReference type="GO" id="GO:0016491">
    <property type="term" value="F:oxidoreductase activity"/>
    <property type="evidence" value="ECO:0007669"/>
    <property type="project" value="InterPro"/>
</dbReference>
<dbReference type="InterPro" id="IPR053135">
    <property type="entry name" value="AKR2_Oxidoreductase"/>
</dbReference>
<name>A0A7K1XWB9_9SPHI</name>
<dbReference type="InterPro" id="IPR023210">
    <property type="entry name" value="NADP_OxRdtase_dom"/>
</dbReference>
<feature type="domain" description="NADP-dependent oxidoreductase" evidence="1">
    <location>
        <begin position="16"/>
        <end position="285"/>
    </location>
</feature>
<dbReference type="InterPro" id="IPR020471">
    <property type="entry name" value="AKR"/>
</dbReference>
<evidence type="ECO:0000313" key="2">
    <source>
        <dbReference type="EMBL" id="MXV15293.1"/>
    </source>
</evidence>
<reference evidence="2 3" key="1">
    <citation type="submission" date="2019-11" db="EMBL/GenBank/DDBJ databases">
        <title>Pedobacter sp. HMF7056 Genome sequencing and assembly.</title>
        <authorList>
            <person name="Kang H."/>
            <person name="Kim H."/>
            <person name="Joh K."/>
        </authorList>
    </citation>
    <scope>NUCLEOTIDE SEQUENCE [LARGE SCALE GENOMIC DNA]</scope>
    <source>
        <strain evidence="2 3">HMF7056</strain>
    </source>
</reference>
<dbReference type="Proteomes" id="UP000451233">
    <property type="component" value="Unassembled WGS sequence"/>
</dbReference>
<dbReference type="EMBL" id="WVHS01000002">
    <property type="protein sequence ID" value="MXV15293.1"/>
    <property type="molecule type" value="Genomic_DNA"/>
</dbReference>
<gene>
    <name evidence="2" type="ORF">GS398_08265</name>
</gene>
<dbReference type="RefSeq" id="WP_160906296.1">
    <property type="nucleotide sequence ID" value="NZ_WVHS01000002.1"/>
</dbReference>
<dbReference type="PANTHER" id="PTHR43312">
    <property type="entry name" value="D-THREO-ALDOSE 1-DEHYDROGENASE"/>
    <property type="match status" value="1"/>
</dbReference>
<organism evidence="2 3">
    <name type="scientific">Hufsiella ginkgonis</name>
    <dbReference type="NCBI Taxonomy" id="2695274"/>
    <lineage>
        <taxon>Bacteria</taxon>
        <taxon>Pseudomonadati</taxon>
        <taxon>Bacteroidota</taxon>
        <taxon>Sphingobacteriia</taxon>
        <taxon>Sphingobacteriales</taxon>
        <taxon>Sphingobacteriaceae</taxon>
        <taxon>Hufsiella</taxon>
    </lineage>
</organism>